<dbReference type="CDD" id="cd16279">
    <property type="entry name" value="metallo-hydrolase-like_MBL-fold"/>
    <property type="match status" value="1"/>
</dbReference>
<evidence type="ECO:0000313" key="2">
    <source>
        <dbReference type="EMBL" id="MBD1382194.1"/>
    </source>
</evidence>
<organism evidence="2 3">
    <name type="scientific">Metabacillus arenae</name>
    <dbReference type="NCBI Taxonomy" id="2771434"/>
    <lineage>
        <taxon>Bacteria</taxon>
        <taxon>Bacillati</taxon>
        <taxon>Bacillota</taxon>
        <taxon>Bacilli</taxon>
        <taxon>Bacillales</taxon>
        <taxon>Bacillaceae</taxon>
        <taxon>Metabacillus</taxon>
    </lineage>
</organism>
<keyword evidence="3" id="KW-1185">Reference proteome</keyword>
<name>A0A926NIA0_9BACI</name>
<dbReference type="PANTHER" id="PTHR42663:SF6">
    <property type="entry name" value="HYDROLASE C777.06C-RELATED"/>
    <property type="match status" value="1"/>
</dbReference>
<dbReference type="InterPro" id="IPR001279">
    <property type="entry name" value="Metallo-B-lactamas"/>
</dbReference>
<gene>
    <name evidence="2" type="ORF">IC621_18400</name>
</gene>
<evidence type="ECO:0000313" key="3">
    <source>
        <dbReference type="Proteomes" id="UP000626844"/>
    </source>
</evidence>
<protein>
    <submittedName>
        <fullName evidence="2">MBL fold metallo-hydrolase</fullName>
    </submittedName>
</protein>
<dbReference type="SUPFAM" id="SSF56281">
    <property type="entry name" value="Metallo-hydrolase/oxidoreductase"/>
    <property type="match status" value="1"/>
</dbReference>
<sequence>MNRLIFYGTSDSQGVPRMLCSCNVCLSKNRTNNRTRPSVSFNLEEVHFQIDTSPDFKYQFKTYNDDKVPDYLLFTHAHNDHLAGFGDFADLCFRSDNECKVIAPAEVMEIIKGRYPYLLKRKGLIFKATNELNLNGNIISFHKVNHGYNGYSYGIKIKQNNGKTWAYVSDAFHVTNKQKSPFMDLNLLILGTTFWEEKKQIELRSVYDVQEALNLIRELNSQSTIFTHLSHDIDIPNRQSKLPENVRFAYDGMEVHLPVSD</sequence>
<dbReference type="Proteomes" id="UP000626844">
    <property type="component" value="Unassembled WGS sequence"/>
</dbReference>
<dbReference type="PANTHER" id="PTHR42663">
    <property type="entry name" value="HYDROLASE C777.06C-RELATED-RELATED"/>
    <property type="match status" value="1"/>
</dbReference>
<feature type="domain" description="Metallo-beta-lactamase" evidence="1">
    <location>
        <begin position="50"/>
        <end position="228"/>
    </location>
</feature>
<accession>A0A926NIA0</accession>
<proteinExistence type="predicted"/>
<reference evidence="2" key="1">
    <citation type="submission" date="2020-09" db="EMBL/GenBank/DDBJ databases">
        <title>A novel bacterium of genus Bacillus, isolated from South China Sea.</title>
        <authorList>
            <person name="Huang H."/>
            <person name="Mo K."/>
            <person name="Hu Y."/>
        </authorList>
    </citation>
    <scope>NUCLEOTIDE SEQUENCE</scope>
    <source>
        <strain evidence="2">IB182487</strain>
    </source>
</reference>
<dbReference type="AlphaFoldDB" id="A0A926NIA0"/>
<dbReference type="Gene3D" id="3.60.15.10">
    <property type="entry name" value="Ribonuclease Z/Hydroxyacylglutathione hydrolase-like"/>
    <property type="match status" value="1"/>
</dbReference>
<comment type="caution">
    <text evidence="2">The sequence shown here is derived from an EMBL/GenBank/DDBJ whole genome shotgun (WGS) entry which is preliminary data.</text>
</comment>
<dbReference type="InterPro" id="IPR036866">
    <property type="entry name" value="RibonucZ/Hydroxyglut_hydro"/>
</dbReference>
<dbReference type="Pfam" id="PF12706">
    <property type="entry name" value="Lactamase_B_2"/>
    <property type="match status" value="1"/>
</dbReference>
<evidence type="ECO:0000259" key="1">
    <source>
        <dbReference type="Pfam" id="PF12706"/>
    </source>
</evidence>
<dbReference type="EMBL" id="JACXAI010000026">
    <property type="protein sequence ID" value="MBD1382194.1"/>
    <property type="molecule type" value="Genomic_DNA"/>
</dbReference>
<dbReference type="RefSeq" id="WP_191160142.1">
    <property type="nucleotide sequence ID" value="NZ_JACXAI010000026.1"/>
</dbReference>